<dbReference type="InterPro" id="IPR041664">
    <property type="entry name" value="AAA_16"/>
</dbReference>
<dbReference type="RefSeq" id="WP_041045674.1">
    <property type="nucleotide sequence ID" value="NZ_JXAK01000004.1"/>
</dbReference>
<keyword evidence="3" id="KW-1185">Reference proteome</keyword>
<dbReference type="Pfam" id="PF13191">
    <property type="entry name" value="AAA_16"/>
    <property type="match status" value="1"/>
</dbReference>
<accession>A0ABR5ALU7</accession>
<protein>
    <recommendedName>
        <fullName evidence="1">Orc1-like AAA ATPase domain-containing protein</fullName>
    </recommendedName>
</protein>
<evidence type="ECO:0000259" key="1">
    <source>
        <dbReference type="Pfam" id="PF13191"/>
    </source>
</evidence>
<organism evidence="2 3">
    <name type="scientific">Gordoniibacillus kamchatkensis</name>
    <dbReference type="NCBI Taxonomy" id="1590651"/>
    <lineage>
        <taxon>Bacteria</taxon>
        <taxon>Bacillati</taxon>
        <taxon>Bacillota</taxon>
        <taxon>Bacilli</taxon>
        <taxon>Bacillales</taxon>
        <taxon>Paenibacillaceae</taxon>
        <taxon>Gordoniibacillus</taxon>
    </lineage>
</organism>
<sequence>MWVSRSAHAAKGNGISNMKTWMSEYEGLPFVGRTEQLERLSEAMDKARNGRMQTIFIQGEAGIGKMRLVDVTAWRHGTVGSSSERIHV</sequence>
<evidence type="ECO:0000313" key="3">
    <source>
        <dbReference type="Proteomes" id="UP000031967"/>
    </source>
</evidence>
<evidence type="ECO:0000313" key="2">
    <source>
        <dbReference type="EMBL" id="KIL41931.1"/>
    </source>
</evidence>
<comment type="caution">
    <text evidence="2">The sequence shown here is derived from an EMBL/GenBank/DDBJ whole genome shotgun (WGS) entry which is preliminary data.</text>
</comment>
<feature type="domain" description="Orc1-like AAA ATPase" evidence="1">
    <location>
        <begin position="29"/>
        <end position="70"/>
    </location>
</feature>
<reference evidence="2 3" key="1">
    <citation type="submission" date="2014-12" db="EMBL/GenBank/DDBJ databases">
        <title>Draft genome sequence of Paenibacillus kamchatkensis strain B-2647.</title>
        <authorList>
            <person name="Karlyshev A.V."/>
            <person name="Kudryashova E.B."/>
        </authorList>
    </citation>
    <scope>NUCLEOTIDE SEQUENCE [LARGE SCALE GENOMIC DNA]</scope>
    <source>
        <strain evidence="2 3">VKM B-2647</strain>
    </source>
</reference>
<dbReference type="EMBL" id="JXAK01000004">
    <property type="protein sequence ID" value="KIL41931.1"/>
    <property type="molecule type" value="Genomic_DNA"/>
</dbReference>
<gene>
    <name evidence="2" type="ORF">SD70_03360</name>
</gene>
<name>A0ABR5ALU7_9BACL</name>
<dbReference type="Proteomes" id="UP000031967">
    <property type="component" value="Unassembled WGS sequence"/>
</dbReference>
<proteinExistence type="predicted"/>